<dbReference type="PANTHER" id="PTHR34047">
    <property type="entry name" value="NUCLEAR INTRON MATURASE 1, MITOCHONDRIAL-RELATED"/>
    <property type="match status" value="1"/>
</dbReference>
<evidence type="ECO:0000313" key="2">
    <source>
        <dbReference type="EMBL" id="ABR64937.1"/>
    </source>
</evidence>
<proteinExistence type="inferred from homology"/>
<keyword evidence="2" id="KW-0695">RNA-directed DNA polymerase</keyword>
<geneLocation type="plasmid" evidence="2 3">
    <name>pSMED03</name>
</geneLocation>
<dbReference type="SUPFAM" id="SSF56672">
    <property type="entry name" value="DNA/RNA polymerases"/>
    <property type="match status" value="1"/>
</dbReference>
<keyword evidence="2" id="KW-0548">Nucleotidyltransferase</keyword>
<keyword evidence="2" id="KW-0614">Plasmid</keyword>
<keyword evidence="2" id="KW-0808">Transferase</keyword>
<dbReference type="PANTHER" id="PTHR34047:SF8">
    <property type="entry name" value="PROTEIN YKFC"/>
    <property type="match status" value="1"/>
</dbReference>
<evidence type="ECO:0000313" key="3">
    <source>
        <dbReference type="Proteomes" id="UP000001108"/>
    </source>
</evidence>
<organism evidence="2 3">
    <name type="scientific">Sinorhizobium medicae (strain WSM419)</name>
    <name type="common">Ensifer medicae</name>
    <dbReference type="NCBI Taxonomy" id="366394"/>
    <lineage>
        <taxon>Bacteria</taxon>
        <taxon>Pseudomonadati</taxon>
        <taxon>Pseudomonadota</taxon>
        <taxon>Alphaproteobacteria</taxon>
        <taxon>Hyphomicrobiales</taxon>
        <taxon>Rhizobiaceae</taxon>
        <taxon>Sinorhizobium/Ensifer group</taxon>
        <taxon>Sinorhizobium</taxon>
    </lineage>
</organism>
<dbReference type="HOGENOM" id="CLU_013584_7_4_5"/>
<gene>
    <name evidence="2" type="ordered locus">Smed_6344</name>
</gene>
<reference evidence="2 3" key="2">
    <citation type="journal article" date="2010" name="Stand. Genomic Sci.">
        <title>Complete genome sequence of the Medicago microsymbiont Ensifer (Sinorhizobium) medicae strain WSM419.</title>
        <authorList>
            <person name="Reeve W."/>
            <person name="Chain P."/>
            <person name="O'Hara G."/>
            <person name="Ardley J."/>
            <person name="Nandesena K."/>
            <person name="Brau L."/>
            <person name="Tiwari R."/>
            <person name="Malfatti S."/>
            <person name="Kiss H."/>
            <person name="Lapidus A."/>
            <person name="Copeland A."/>
            <person name="Nolan M."/>
            <person name="Land M."/>
            <person name="Hauser L."/>
            <person name="Chang Y.J."/>
            <person name="Ivanova N."/>
            <person name="Mavromatis K."/>
            <person name="Markowitz V."/>
            <person name="Kyrpides N."/>
            <person name="Gollagher M."/>
            <person name="Yates R."/>
            <person name="Dilworth M."/>
            <person name="Howieson J."/>
        </authorList>
    </citation>
    <scope>NUCLEOTIDE SEQUENCE [LARGE SCALE GENOMIC DNA]</scope>
    <source>
        <strain evidence="2 3">WSM419</strain>
        <plasmid evidence="3">Plasmid pSMED03</plasmid>
    </source>
</reference>
<sequence length="158" mass="18025">MDTDHRTDKVWVLGIQRKLYQWSKANPDDQWRDMWGWLTDLRVLRHAWQRVASNKGGRTAGVDGMTVGRIRNRSEHRFLVDLQADLRSGAYRPSPARRKLIPKAGKPGQFRPLGIPTIRDRVVQGAAKINWIVEAAWCARFSETQTTGEPMPLRAAGP</sequence>
<dbReference type="RefSeq" id="WP_011971133.1">
    <property type="nucleotide sequence ID" value="NC_009622.1"/>
</dbReference>
<dbReference type="InterPro" id="IPR043502">
    <property type="entry name" value="DNA/RNA_pol_sf"/>
</dbReference>
<evidence type="ECO:0000256" key="1">
    <source>
        <dbReference type="ARBA" id="ARBA00034120"/>
    </source>
</evidence>
<dbReference type="EMBL" id="CP000741">
    <property type="protein sequence ID" value="ABR64937.1"/>
    <property type="molecule type" value="Genomic_DNA"/>
</dbReference>
<accession>A6UMQ7</accession>
<protein>
    <submittedName>
        <fullName evidence="2">Putative reverse transcriptase</fullName>
    </submittedName>
</protein>
<dbReference type="InterPro" id="IPR051083">
    <property type="entry name" value="GrpII_Intron_Splice-Mob/Def"/>
</dbReference>
<reference evidence="3" key="1">
    <citation type="submission" date="2007-06" db="EMBL/GenBank/DDBJ databases">
        <title>Complete sequence of Sinorhizobium medicae WSM419 plasmid pSMED03.</title>
        <authorList>
            <consortium name="US DOE Joint Genome Institute"/>
            <person name="Copeland A."/>
            <person name="Lucas S."/>
            <person name="Lapidus A."/>
            <person name="Barry K."/>
            <person name="Glavina del Rio T."/>
            <person name="Dalin E."/>
            <person name="Tice H."/>
            <person name="Pitluck S."/>
            <person name="Chain P."/>
            <person name="Malfatti S."/>
            <person name="Shin M."/>
            <person name="Vergez L."/>
            <person name="Schmutz J."/>
            <person name="Larimer F."/>
            <person name="Land M."/>
            <person name="Hauser L."/>
            <person name="Kyrpides N."/>
            <person name="Mikhailova N."/>
            <person name="Reeve W.G."/>
            <person name="Richardson P."/>
        </authorList>
    </citation>
    <scope>NUCLEOTIDE SEQUENCE [LARGE SCALE GENOMIC DNA]</scope>
    <source>
        <strain evidence="3">WSM419</strain>
        <plasmid evidence="3">Plasmid pSMED03</plasmid>
    </source>
</reference>
<name>A6UMQ7_SINMW</name>
<comment type="similarity">
    <text evidence="1">Belongs to the bacterial reverse transcriptase family.</text>
</comment>
<dbReference type="KEGG" id="smd:Smed_6344"/>
<dbReference type="OrthoDB" id="8278662at2"/>
<dbReference type="GO" id="GO:0003964">
    <property type="term" value="F:RNA-directed DNA polymerase activity"/>
    <property type="evidence" value="ECO:0007669"/>
    <property type="project" value="UniProtKB-KW"/>
</dbReference>
<dbReference type="Proteomes" id="UP000001108">
    <property type="component" value="Plasmid pSMED03"/>
</dbReference>
<dbReference type="AlphaFoldDB" id="A6UMQ7"/>